<evidence type="ECO:0000313" key="1">
    <source>
        <dbReference type="EMBL" id="QZN98218.1"/>
    </source>
</evidence>
<proteinExistence type="predicted"/>
<organism evidence="1 2">
    <name type="scientific">Symbiopectobacterium purcellii</name>
    <dbReference type="NCBI Taxonomy" id="2871826"/>
    <lineage>
        <taxon>Bacteria</taxon>
        <taxon>Pseudomonadati</taxon>
        <taxon>Pseudomonadota</taxon>
        <taxon>Gammaproteobacteria</taxon>
        <taxon>Enterobacterales</taxon>
        <taxon>Enterobacteriaceae</taxon>
    </lineage>
</organism>
<evidence type="ECO:0000313" key="2">
    <source>
        <dbReference type="Proteomes" id="UP000825886"/>
    </source>
</evidence>
<dbReference type="Proteomes" id="UP000825886">
    <property type="component" value="Chromosome"/>
</dbReference>
<gene>
    <name evidence="1" type="ORF">K6K13_19995</name>
</gene>
<reference evidence="1 2" key="1">
    <citation type="submission" date="2021-08" db="EMBL/GenBank/DDBJ databases">
        <title>Culture and genomic analysis of Symbiopectobacterium purcellii sp. nov. gen. nov., isolated from the leafhopper Empoasca decipiens.</title>
        <authorList>
            <person name="Nadal-Jimenez P."/>
            <person name="Siozios S."/>
            <person name="Halliday N."/>
            <person name="Camara M."/>
            <person name="Hurst G.D.D."/>
        </authorList>
    </citation>
    <scope>NUCLEOTIDE SEQUENCE [LARGE SCALE GENOMIC DNA]</scope>
    <source>
        <strain evidence="1 2">SyEd1</strain>
    </source>
</reference>
<sequence length="64" mass="7387">MAYHLAVVEIIHEINQQDTQPSLKPHTPEMSITRFLERCCLFAGKAHNEEDKAGHNHIRIPLKK</sequence>
<protein>
    <submittedName>
        <fullName evidence="1">Uncharacterized protein</fullName>
    </submittedName>
</protein>
<accession>A0ABX9ASP9</accession>
<name>A0ABX9ASP9_9ENTR</name>
<dbReference type="EMBL" id="CP081864">
    <property type="protein sequence ID" value="QZN98218.1"/>
    <property type="molecule type" value="Genomic_DNA"/>
</dbReference>
<keyword evidence="2" id="KW-1185">Reference proteome</keyword>